<organism evidence="2 3">
    <name type="scientific">Elysia crispata</name>
    <name type="common">lettuce slug</name>
    <dbReference type="NCBI Taxonomy" id="231223"/>
    <lineage>
        <taxon>Eukaryota</taxon>
        <taxon>Metazoa</taxon>
        <taxon>Spiralia</taxon>
        <taxon>Lophotrochozoa</taxon>
        <taxon>Mollusca</taxon>
        <taxon>Gastropoda</taxon>
        <taxon>Heterobranchia</taxon>
        <taxon>Euthyneura</taxon>
        <taxon>Panpulmonata</taxon>
        <taxon>Sacoglossa</taxon>
        <taxon>Placobranchoidea</taxon>
        <taxon>Plakobranchidae</taxon>
        <taxon>Elysia</taxon>
    </lineage>
</organism>
<evidence type="ECO:0000313" key="2">
    <source>
        <dbReference type="EMBL" id="KAK3773030.1"/>
    </source>
</evidence>
<gene>
    <name evidence="2" type="ORF">RRG08_029083</name>
</gene>
<feature type="non-terminal residue" evidence="2">
    <location>
        <position position="1"/>
    </location>
</feature>
<accession>A0AAE0ZP61</accession>
<evidence type="ECO:0000313" key="3">
    <source>
        <dbReference type="Proteomes" id="UP001283361"/>
    </source>
</evidence>
<evidence type="ECO:0000256" key="1">
    <source>
        <dbReference type="SAM" id="MobiDB-lite"/>
    </source>
</evidence>
<feature type="region of interest" description="Disordered" evidence="1">
    <location>
        <begin position="1"/>
        <end position="33"/>
    </location>
</feature>
<comment type="caution">
    <text evidence="2">The sequence shown here is derived from an EMBL/GenBank/DDBJ whole genome shotgun (WGS) entry which is preliminary data.</text>
</comment>
<reference evidence="2" key="1">
    <citation type="journal article" date="2023" name="G3 (Bethesda)">
        <title>A reference genome for the long-term kleptoplast-retaining sea slug Elysia crispata morphotype clarki.</title>
        <authorList>
            <person name="Eastman K.E."/>
            <person name="Pendleton A.L."/>
            <person name="Shaikh M.A."/>
            <person name="Suttiyut T."/>
            <person name="Ogas R."/>
            <person name="Tomko P."/>
            <person name="Gavelis G."/>
            <person name="Widhalm J.R."/>
            <person name="Wisecaver J.H."/>
        </authorList>
    </citation>
    <scope>NUCLEOTIDE SEQUENCE</scope>
    <source>
        <strain evidence="2">ECLA1</strain>
    </source>
</reference>
<proteinExistence type="predicted"/>
<protein>
    <submittedName>
        <fullName evidence="2">Uncharacterized protein</fullName>
    </submittedName>
</protein>
<dbReference type="AlphaFoldDB" id="A0AAE0ZP61"/>
<keyword evidence="3" id="KW-1185">Reference proteome</keyword>
<sequence length="33" mass="3412">GSGLGVLVKTDLSHRQESSTGAPWAEPAGARFE</sequence>
<dbReference type="Proteomes" id="UP001283361">
    <property type="component" value="Unassembled WGS sequence"/>
</dbReference>
<dbReference type="EMBL" id="JAWDGP010003565">
    <property type="protein sequence ID" value="KAK3773030.1"/>
    <property type="molecule type" value="Genomic_DNA"/>
</dbReference>
<name>A0AAE0ZP61_9GAST</name>